<protein>
    <recommendedName>
        <fullName evidence="4">Acetylcholine receptor subunit delta</fullName>
    </recommendedName>
</protein>
<evidence type="ECO:0008006" key="4">
    <source>
        <dbReference type="Google" id="ProtNLM"/>
    </source>
</evidence>
<dbReference type="SUPFAM" id="SSF90112">
    <property type="entry name" value="Neurotransmitter-gated ion-channel transmembrane pore"/>
    <property type="match status" value="1"/>
</dbReference>
<feature type="non-terminal residue" evidence="2">
    <location>
        <position position="1"/>
    </location>
</feature>
<dbReference type="AlphaFoldDB" id="A0ABD0RSD2"/>
<proteinExistence type="predicted"/>
<dbReference type="Proteomes" id="UP001529510">
    <property type="component" value="Unassembled WGS sequence"/>
</dbReference>
<evidence type="ECO:0000313" key="3">
    <source>
        <dbReference type="Proteomes" id="UP001529510"/>
    </source>
</evidence>
<reference evidence="2 3" key="1">
    <citation type="submission" date="2024-05" db="EMBL/GenBank/DDBJ databases">
        <title>Genome sequencing and assembly of Indian major carp, Cirrhinus mrigala (Hamilton, 1822).</title>
        <authorList>
            <person name="Mohindra V."/>
            <person name="Chowdhury L.M."/>
            <person name="Lal K."/>
            <person name="Jena J.K."/>
        </authorList>
    </citation>
    <scope>NUCLEOTIDE SEQUENCE [LARGE SCALE GENOMIC DNA]</scope>
    <source>
        <strain evidence="2">CM1030</strain>
        <tissue evidence="2">Blood</tissue>
    </source>
</reference>
<dbReference type="InterPro" id="IPR036719">
    <property type="entry name" value="Neuro-gated_channel_TM_sf"/>
</dbReference>
<dbReference type="InterPro" id="IPR038050">
    <property type="entry name" value="Neuro_actylchol_rec"/>
</dbReference>
<keyword evidence="1" id="KW-1133">Transmembrane helix</keyword>
<keyword evidence="1" id="KW-0472">Membrane</keyword>
<dbReference type="Gene3D" id="1.20.58.390">
    <property type="entry name" value="Neurotransmitter-gated ion-channel transmembrane domain"/>
    <property type="match status" value="1"/>
</dbReference>
<feature type="transmembrane region" description="Helical" evidence="1">
    <location>
        <begin position="40"/>
        <end position="63"/>
    </location>
</feature>
<keyword evidence="3" id="KW-1185">Reference proteome</keyword>
<name>A0ABD0RSD2_CIRMR</name>
<comment type="caution">
    <text evidence="2">The sequence shown here is derived from an EMBL/GenBank/DDBJ whole genome shotgun (WGS) entry which is preliminary data.</text>
</comment>
<organism evidence="2 3">
    <name type="scientific">Cirrhinus mrigala</name>
    <name type="common">Mrigala</name>
    <dbReference type="NCBI Taxonomy" id="683832"/>
    <lineage>
        <taxon>Eukaryota</taxon>
        <taxon>Metazoa</taxon>
        <taxon>Chordata</taxon>
        <taxon>Craniata</taxon>
        <taxon>Vertebrata</taxon>
        <taxon>Euteleostomi</taxon>
        <taxon>Actinopterygii</taxon>
        <taxon>Neopterygii</taxon>
        <taxon>Teleostei</taxon>
        <taxon>Ostariophysi</taxon>
        <taxon>Cypriniformes</taxon>
        <taxon>Cyprinidae</taxon>
        <taxon>Labeoninae</taxon>
        <taxon>Labeonini</taxon>
        <taxon>Cirrhinus</taxon>
    </lineage>
</organism>
<sequence>NGEWIIKHRPAKKIVNKRYSPDELEYQEIIFFLVIQRKPLFYIINIIVPCVLFSSLGLLVYFLPAKGQTP</sequence>
<evidence type="ECO:0000313" key="2">
    <source>
        <dbReference type="EMBL" id="KAL0201435.1"/>
    </source>
</evidence>
<gene>
    <name evidence="2" type="ORF">M9458_004622</name>
</gene>
<dbReference type="EMBL" id="JAMKFB020000002">
    <property type="protein sequence ID" value="KAL0201435.1"/>
    <property type="molecule type" value="Genomic_DNA"/>
</dbReference>
<evidence type="ECO:0000256" key="1">
    <source>
        <dbReference type="SAM" id="Phobius"/>
    </source>
</evidence>
<accession>A0ABD0RSD2</accession>
<keyword evidence="1" id="KW-0812">Transmembrane</keyword>